<dbReference type="PANTHER" id="PTHR35292">
    <property type="entry name" value="EXPRESSED PROTEIN"/>
    <property type="match status" value="1"/>
</dbReference>
<dbReference type="EMBL" id="JBGMDY010000007">
    <property type="protein sequence ID" value="KAL2328267.1"/>
    <property type="molecule type" value="Genomic_DNA"/>
</dbReference>
<organism evidence="2 3">
    <name type="scientific">Flemingia macrophylla</name>
    <dbReference type="NCBI Taxonomy" id="520843"/>
    <lineage>
        <taxon>Eukaryota</taxon>
        <taxon>Viridiplantae</taxon>
        <taxon>Streptophyta</taxon>
        <taxon>Embryophyta</taxon>
        <taxon>Tracheophyta</taxon>
        <taxon>Spermatophyta</taxon>
        <taxon>Magnoliopsida</taxon>
        <taxon>eudicotyledons</taxon>
        <taxon>Gunneridae</taxon>
        <taxon>Pentapetalae</taxon>
        <taxon>rosids</taxon>
        <taxon>fabids</taxon>
        <taxon>Fabales</taxon>
        <taxon>Fabaceae</taxon>
        <taxon>Papilionoideae</taxon>
        <taxon>50 kb inversion clade</taxon>
        <taxon>NPAAA clade</taxon>
        <taxon>indigoferoid/millettioid clade</taxon>
        <taxon>Phaseoleae</taxon>
        <taxon>Flemingia</taxon>
    </lineage>
</organism>
<keyword evidence="1" id="KW-0812">Transmembrane</keyword>
<sequence length="92" mass="10268">MASLVRRAASLTRVGLSSSNTPIQLIHRRGLADHHGPPKVDFWKDPMNPAKWKEEHFVIVSLSGWGLLFYGGYKLFTGGKGKKEEEPIKASH</sequence>
<keyword evidence="3" id="KW-1185">Reference proteome</keyword>
<reference evidence="2 3" key="1">
    <citation type="submission" date="2024-08" db="EMBL/GenBank/DDBJ databases">
        <title>Insights into the chromosomal genome structure of Flemingia macrophylla.</title>
        <authorList>
            <person name="Ding Y."/>
            <person name="Zhao Y."/>
            <person name="Bi W."/>
            <person name="Wu M."/>
            <person name="Zhao G."/>
            <person name="Gong Y."/>
            <person name="Li W."/>
            <person name="Zhang P."/>
        </authorList>
    </citation>
    <scope>NUCLEOTIDE SEQUENCE [LARGE SCALE GENOMIC DNA]</scope>
    <source>
        <strain evidence="2">DYQJB</strain>
        <tissue evidence="2">Leaf</tissue>
    </source>
</reference>
<proteinExistence type="predicted"/>
<protein>
    <submittedName>
        <fullName evidence="2">Uncharacterized protein</fullName>
    </submittedName>
</protein>
<dbReference type="PANTHER" id="PTHR35292:SF10">
    <property type="match status" value="1"/>
</dbReference>
<feature type="transmembrane region" description="Helical" evidence="1">
    <location>
        <begin position="56"/>
        <end position="73"/>
    </location>
</feature>
<dbReference type="Proteomes" id="UP001603857">
    <property type="component" value="Unassembled WGS sequence"/>
</dbReference>
<dbReference type="AlphaFoldDB" id="A0ABD1LXL6"/>
<evidence type="ECO:0000256" key="1">
    <source>
        <dbReference type="SAM" id="Phobius"/>
    </source>
</evidence>
<evidence type="ECO:0000313" key="2">
    <source>
        <dbReference type="EMBL" id="KAL2328267.1"/>
    </source>
</evidence>
<keyword evidence="1" id="KW-0472">Membrane</keyword>
<gene>
    <name evidence="2" type="ORF">Fmac_021694</name>
</gene>
<name>A0ABD1LXL6_9FABA</name>
<comment type="caution">
    <text evidence="2">The sequence shown here is derived from an EMBL/GenBank/DDBJ whole genome shotgun (WGS) entry which is preliminary data.</text>
</comment>
<accession>A0ABD1LXL6</accession>
<keyword evidence="1" id="KW-1133">Transmembrane helix</keyword>
<evidence type="ECO:0000313" key="3">
    <source>
        <dbReference type="Proteomes" id="UP001603857"/>
    </source>
</evidence>